<dbReference type="RefSeq" id="WP_181754742.1">
    <property type="nucleotide sequence ID" value="NZ_JACEIQ010000032.1"/>
</dbReference>
<keyword evidence="3" id="KW-1185">Reference proteome</keyword>
<dbReference type="SMART" id="SM00710">
    <property type="entry name" value="PbH1"/>
    <property type="match status" value="7"/>
</dbReference>
<evidence type="ECO:0000259" key="1">
    <source>
        <dbReference type="Pfam" id="PF12708"/>
    </source>
</evidence>
<gene>
    <name evidence="2" type="ORF">H1191_19105</name>
</gene>
<feature type="domain" description="Rhamnogalacturonase A/B/Epimerase-like pectate lyase" evidence="1">
    <location>
        <begin position="9"/>
        <end position="87"/>
    </location>
</feature>
<dbReference type="InterPro" id="IPR006626">
    <property type="entry name" value="PbH1"/>
</dbReference>
<comment type="caution">
    <text evidence="2">The sequence shown here is derived from an EMBL/GenBank/DDBJ whole genome shotgun (WGS) entry which is preliminary data.</text>
</comment>
<dbReference type="Pfam" id="PF12708">
    <property type="entry name" value="Pect-lyase_RHGA_epim"/>
    <property type="match status" value="1"/>
</dbReference>
<evidence type="ECO:0000313" key="2">
    <source>
        <dbReference type="EMBL" id="MBA4496377.1"/>
    </source>
</evidence>
<dbReference type="InterPro" id="IPR024535">
    <property type="entry name" value="RHGA/B-epi-like_pectate_lyase"/>
</dbReference>
<evidence type="ECO:0000313" key="3">
    <source>
        <dbReference type="Proteomes" id="UP000535491"/>
    </source>
</evidence>
<sequence>MIDVTQSPYDAKGDGVTDDTAAIQQALNDAAAFGGGVVYVPNGTYNISASLVVQDYITLRGDGMDLTVLNLKGNSNTVGIKTPDKTIIALTQQNDFLPGYTVDQVNNTLATGDCVVYKSAKRFTEEWDGGTAIRGYYTNGELFRLQDASATTLYFEESPHMDFPHSDTKGIDAFTPTRNVVIEKLTITRDGVTKSGTDIAGNVGVLIQFCDGAVVREVKSVNTNYAGVKIDRSIDVTVEDFESVGFSAEDGYLYGVLVADGAKNVHLANIRSKKNRHGIAGGNSGIAVPVNVYADGIFISETVNNPNGTETHSLDCHGATMNFHYRNVSVDKGLSISGQGHVVEKVKSSAGHFLMYEGGVDMIFRDIHFTECRGFFSSKAVKQVLIENVTLNYSRYNRNTTHSSSEDVHFRGFRLINKDFLSAGSDTEADQTVIQTGQGYIGLLLRKGFTIRDSYIEGFPEGLYVTGANVKVDHVQIQNCGWLSRFTSQECGLHVHNGADCAVIRDVLIGFNKSGMTPQRPIRFDFFDTIDGASNGYRIFLEGFRHLPEKS</sequence>
<dbReference type="InterPro" id="IPR012334">
    <property type="entry name" value="Pectin_lyas_fold"/>
</dbReference>
<organism evidence="2 3">
    <name type="scientific">Paenactinomyces guangxiensis</name>
    <dbReference type="NCBI Taxonomy" id="1490290"/>
    <lineage>
        <taxon>Bacteria</taxon>
        <taxon>Bacillati</taxon>
        <taxon>Bacillota</taxon>
        <taxon>Bacilli</taxon>
        <taxon>Bacillales</taxon>
        <taxon>Thermoactinomycetaceae</taxon>
        <taxon>Paenactinomyces</taxon>
    </lineage>
</organism>
<dbReference type="InterPro" id="IPR011050">
    <property type="entry name" value="Pectin_lyase_fold/virulence"/>
</dbReference>
<name>A0A7W1WUV2_9BACL</name>
<protein>
    <recommendedName>
        <fullName evidence="1">Rhamnogalacturonase A/B/Epimerase-like pectate lyase domain-containing protein</fullName>
    </recommendedName>
</protein>
<accession>A0A7W1WUV2</accession>
<proteinExistence type="predicted"/>
<dbReference type="AlphaFoldDB" id="A0A7W1WUV2"/>
<dbReference type="Gene3D" id="2.160.20.10">
    <property type="entry name" value="Single-stranded right-handed beta-helix, Pectin lyase-like"/>
    <property type="match status" value="1"/>
</dbReference>
<dbReference type="EMBL" id="JACEIQ010000032">
    <property type="protein sequence ID" value="MBA4496377.1"/>
    <property type="molecule type" value="Genomic_DNA"/>
</dbReference>
<dbReference type="SUPFAM" id="SSF51126">
    <property type="entry name" value="Pectin lyase-like"/>
    <property type="match status" value="2"/>
</dbReference>
<reference evidence="2 3" key="1">
    <citation type="submission" date="2020-07" db="EMBL/GenBank/DDBJ databases">
        <authorList>
            <person name="Feng H."/>
        </authorList>
    </citation>
    <scope>NUCLEOTIDE SEQUENCE [LARGE SCALE GENOMIC DNA]</scope>
    <source>
        <strain evidence="3">s-10</strain>
    </source>
</reference>
<dbReference type="Proteomes" id="UP000535491">
    <property type="component" value="Unassembled WGS sequence"/>
</dbReference>